<feature type="compositionally biased region" description="Low complexity" evidence="7">
    <location>
        <begin position="238"/>
        <end position="247"/>
    </location>
</feature>
<dbReference type="Pfam" id="PF02362">
    <property type="entry name" value="B3"/>
    <property type="match status" value="3"/>
</dbReference>
<dbReference type="InterPro" id="IPR039218">
    <property type="entry name" value="REM_fam"/>
</dbReference>
<evidence type="ECO:0000256" key="4">
    <source>
        <dbReference type="ARBA" id="ARBA00023125"/>
    </source>
</evidence>
<proteinExistence type="predicted"/>
<feature type="domain" description="TF-B3" evidence="8">
    <location>
        <begin position="3"/>
        <end position="95"/>
    </location>
</feature>
<evidence type="ECO:0000256" key="1">
    <source>
        <dbReference type="ARBA" id="ARBA00004123"/>
    </source>
</evidence>
<dbReference type="SUPFAM" id="SSF101936">
    <property type="entry name" value="DNA-binding pseudobarrel domain"/>
    <property type="match status" value="3"/>
</dbReference>
<dbReference type="FunFam" id="2.40.330.10:FF:000009">
    <property type="entry name" value="Transcriptional factor B3 family protein"/>
    <property type="match status" value="1"/>
</dbReference>
<feature type="domain" description="TF-B3" evidence="8">
    <location>
        <begin position="286"/>
        <end position="382"/>
    </location>
</feature>
<keyword evidence="3" id="KW-0805">Transcription regulation</keyword>
<evidence type="ECO:0000256" key="7">
    <source>
        <dbReference type="SAM" id="MobiDB-lite"/>
    </source>
</evidence>
<organism evidence="9 10">
    <name type="scientific">Cardamine amara subsp. amara</name>
    <dbReference type="NCBI Taxonomy" id="228776"/>
    <lineage>
        <taxon>Eukaryota</taxon>
        <taxon>Viridiplantae</taxon>
        <taxon>Streptophyta</taxon>
        <taxon>Embryophyta</taxon>
        <taxon>Tracheophyta</taxon>
        <taxon>Spermatophyta</taxon>
        <taxon>Magnoliopsida</taxon>
        <taxon>eudicotyledons</taxon>
        <taxon>Gunneridae</taxon>
        <taxon>Pentapetalae</taxon>
        <taxon>rosids</taxon>
        <taxon>malvids</taxon>
        <taxon>Brassicales</taxon>
        <taxon>Brassicaceae</taxon>
        <taxon>Cardamineae</taxon>
        <taxon>Cardamine</taxon>
    </lineage>
</organism>
<dbReference type="Proteomes" id="UP001558713">
    <property type="component" value="Unassembled WGS sequence"/>
</dbReference>
<feature type="compositionally biased region" description="Basic and acidic residues" evidence="7">
    <location>
        <begin position="256"/>
        <end position="265"/>
    </location>
</feature>
<sequence>MAKQYFFQPLLPGFHSHLTIPVAFFLENIEGRYEQKTAELRSDASKIIWKVKIDGKKLTDGWKEFTLSHDLRIGDIVVFRHERDMSFHVTLLGSGCCEIQYEKIQRSKKVKKNPRGEAESSSSLDTSCFVANVSPSTLRYDSLYLPKRFVRANGIVTGSGEIVLMNQKGKSWTLKLKQKQSCGTIYIRGGWKSFCGANRLRAGDIVTFKLSQRGETLVLHLCPTESEEEEESSEANEEVVSLSSTEVESIEESSEDEKSSQECSKGKEMKSGLIWKGSSSASQNRFVTLTLTPYNVSFSRLNLPVAFTKVSGIKKAKKMCLLDKHDVKWSTNLQFEKEHKRIRLVGGWKEFCEANGVKIGESIMLELIWEADRNSVLKFCSKVMPVIK</sequence>
<evidence type="ECO:0000313" key="9">
    <source>
        <dbReference type="EMBL" id="KAL1210680.1"/>
    </source>
</evidence>
<keyword evidence="6" id="KW-0539">Nucleus</keyword>
<gene>
    <name evidence="9" type="ORF">V5N11_030313</name>
</gene>
<evidence type="ECO:0000256" key="5">
    <source>
        <dbReference type="ARBA" id="ARBA00023163"/>
    </source>
</evidence>
<dbReference type="AlphaFoldDB" id="A0ABD1AVC1"/>
<dbReference type="SMART" id="SM01019">
    <property type="entry name" value="B3"/>
    <property type="match status" value="3"/>
</dbReference>
<evidence type="ECO:0000256" key="2">
    <source>
        <dbReference type="ARBA" id="ARBA00022737"/>
    </source>
</evidence>
<dbReference type="Gene3D" id="2.40.330.10">
    <property type="entry name" value="DNA-binding pseudobarrel domain"/>
    <property type="match status" value="3"/>
</dbReference>
<accession>A0ABD1AVC1</accession>
<comment type="subcellular location">
    <subcellularLocation>
        <location evidence="1">Nucleus</location>
    </subcellularLocation>
</comment>
<reference evidence="9 10" key="1">
    <citation type="submission" date="2024-04" db="EMBL/GenBank/DDBJ databases">
        <title>Genome assembly C_amara_ONT_v2.</title>
        <authorList>
            <person name="Yant L."/>
            <person name="Moore C."/>
            <person name="Slenker M."/>
        </authorList>
    </citation>
    <scope>NUCLEOTIDE SEQUENCE [LARGE SCALE GENOMIC DNA]</scope>
    <source>
        <tissue evidence="9">Leaf</tissue>
    </source>
</reference>
<protein>
    <submittedName>
        <fullName evidence="9">B3 domain-containing protein REM15</fullName>
    </submittedName>
</protein>
<dbReference type="EMBL" id="JBANAX010000393">
    <property type="protein sequence ID" value="KAL1210680.1"/>
    <property type="molecule type" value="Genomic_DNA"/>
</dbReference>
<evidence type="ECO:0000256" key="6">
    <source>
        <dbReference type="ARBA" id="ARBA00023242"/>
    </source>
</evidence>
<feature type="domain" description="TF-B3" evidence="8">
    <location>
        <begin position="128"/>
        <end position="225"/>
    </location>
</feature>
<evidence type="ECO:0000259" key="8">
    <source>
        <dbReference type="PROSITE" id="PS50863"/>
    </source>
</evidence>
<feature type="region of interest" description="Disordered" evidence="7">
    <location>
        <begin position="223"/>
        <end position="265"/>
    </location>
</feature>
<dbReference type="GO" id="GO:0003677">
    <property type="term" value="F:DNA binding"/>
    <property type="evidence" value="ECO:0007669"/>
    <property type="project" value="UniProtKB-KW"/>
</dbReference>
<dbReference type="InterPro" id="IPR015300">
    <property type="entry name" value="DNA-bd_pseudobarrel_sf"/>
</dbReference>
<keyword evidence="5" id="KW-0804">Transcription</keyword>
<dbReference type="PROSITE" id="PS50863">
    <property type="entry name" value="B3"/>
    <property type="match status" value="3"/>
</dbReference>
<dbReference type="PANTHER" id="PTHR31674:SF62">
    <property type="entry name" value="B3 DOMAIN-CONTAINING PROTEIN REM14-RELATED"/>
    <property type="match status" value="1"/>
</dbReference>
<keyword evidence="10" id="KW-1185">Reference proteome</keyword>
<dbReference type="InterPro" id="IPR003340">
    <property type="entry name" value="B3_DNA-bd"/>
</dbReference>
<keyword evidence="2" id="KW-0677">Repeat</keyword>
<comment type="caution">
    <text evidence="9">The sequence shown here is derived from an EMBL/GenBank/DDBJ whole genome shotgun (WGS) entry which is preliminary data.</text>
</comment>
<dbReference type="GO" id="GO:0005634">
    <property type="term" value="C:nucleus"/>
    <property type="evidence" value="ECO:0007669"/>
    <property type="project" value="UniProtKB-SubCell"/>
</dbReference>
<evidence type="ECO:0000313" key="10">
    <source>
        <dbReference type="Proteomes" id="UP001558713"/>
    </source>
</evidence>
<keyword evidence="4" id="KW-0238">DNA-binding</keyword>
<feature type="compositionally biased region" description="Acidic residues" evidence="7">
    <location>
        <begin position="225"/>
        <end position="237"/>
    </location>
</feature>
<dbReference type="PANTHER" id="PTHR31674">
    <property type="entry name" value="B3 DOMAIN-CONTAINING PROTEIN REM-LIKE 3-RELATED"/>
    <property type="match status" value="1"/>
</dbReference>
<evidence type="ECO:0000256" key="3">
    <source>
        <dbReference type="ARBA" id="ARBA00023015"/>
    </source>
</evidence>
<name>A0ABD1AVC1_CARAN</name>
<dbReference type="CDD" id="cd10017">
    <property type="entry name" value="B3_DNA"/>
    <property type="match status" value="3"/>
</dbReference>